<dbReference type="PANTHER" id="PTHR30349">
    <property type="entry name" value="PHAGE INTEGRASE-RELATED"/>
    <property type="match status" value="1"/>
</dbReference>
<dbReference type="CDD" id="cd01194">
    <property type="entry name" value="INT_C_like_4"/>
    <property type="match status" value="1"/>
</dbReference>
<dbReference type="InterPro" id="IPR013762">
    <property type="entry name" value="Integrase-like_cat_sf"/>
</dbReference>
<name>C0ED74_9FIRM</name>
<sequence>MYTDNKQQLSTLYYVYIICYDEEGFPMGILIPQTGLTDDLFARFAQYLDASPRTVDTYARALKQFRLWLATQGIGSPTRADVLRYRDSLRQTRKPATTQLYMAAIRQFFRWTEQEGLYPDIAAHLKGAKISREHKKDALTPAQMQAVLGALSGHDLMSRRDFALVSVAVTGGLRTVELVRADVGDLRNRGEHTVLYIQGKGQMEKADYVKLPFPVLEAVNAYLTMRGKTRPEDALFASLSHRNGGGRLTTRSVSRIVKTAFRRAGWDSDRLTAHSLRHTAATLNLLGGGSLEETQQLLRHSDINTTMVYLHHLERENNQSEERIAGVIFQKKG</sequence>
<dbReference type="Gene3D" id="1.10.443.10">
    <property type="entry name" value="Intergrase catalytic core"/>
    <property type="match status" value="1"/>
</dbReference>
<evidence type="ECO:0000313" key="10">
    <source>
        <dbReference type="Proteomes" id="UP000003340"/>
    </source>
</evidence>
<dbReference type="InterPro" id="IPR044068">
    <property type="entry name" value="CB"/>
</dbReference>
<evidence type="ECO:0000259" key="8">
    <source>
        <dbReference type="PROSITE" id="PS51900"/>
    </source>
</evidence>
<dbReference type="InterPro" id="IPR002104">
    <property type="entry name" value="Integrase_catalytic"/>
</dbReference>
<dbReference type="Pfam" id="PF00589">
    <property type="entry name" value="Phage_integrase"/>
    <property type="match status" value="1"/>
</dbReference>
<evidence type="ECO:0000256" key="3">
    <source>
        <dbReference type="ARBA" id="ARBA00022908"/>
    </source>
</evidence>
<dbReference type="EMBL" id="ACEC01000060">
    <property type="protein sequence ID" value="EEG30587.1"/>
    <property type="molecule type" value="Genomic_DNA"/>
</dbReference>
<dbReference type="GO" id="GO:0015074">
    <property type="term" value="P:DNA integration"/>
    <property type="evidence" value="ECO:0007669"/>
    <property type="project" value="UniProtKB-KW"/>
</dbReference>
<dbReference type="PROSITE" id="PS51900">
    <property type="entry name" value="CB"/>
    <property type="match status" value="1"/>
</dbReference>
<dbReference type="Pfam" id="PF13495">
    <property type="entry name" value="Phage_int_SAM_4"/>
    <property type="match status" value="1"/>
</dbReference>
<reference evidence="9 10" key="2">
    <citation type="submission" date="2009-02" db="EMBL/GenBank/DDBJ databases">
        <title>Draft genome sequence of Clostridium methylpentosum (DSM 5476).</title>
        <authorList>
            <person name="Sudarsanam P."/>
            <person name="Ley R."/>
            <person name="Guruge J."/>
            <person name="Turnbaugh P.J."/>
            <person name="Mahowald M."/>
            <person name="Liep D."/>
            <person name="Gordon J."/>
        </authorList>
    </citation>
    <scope>NUCLEOTIDE SEQUENCE [LARGE SCALE GENOMIC DNA]</scope>
    <source>
        <strain evidence="9 10">DSM 5476</strain>
    </source>
</reference>
<dbReference type="InterPro" id="IPR010998">
    <property type="entry name" value="Integrase_recombinase_N"/>
</dbReference>
<evidence type="ECO:0000256" key="4">
    <source>
        <dbReference type="ARBA" id="ARBA00023125"/>
    </source>
</evidence>
<keyword evidence="5" id="KW-0233">DNA recombination</keyword>
<dbReference type="GO" id="GO:0006310">
    <property type="term" value="P:DNA recombination"/>
    <property type="evidence" value="ECO:0007669"/>
    <property type="project" value="UniProtKB-KW"/>
</dbReference>
<keyword evidence="3" id="KW-0229">DNA integration</keyword>
<comment type="function">
    <text evidence="1">Site-specific tyrosine recombinase, which acts by catalyzing the cutting and rejoining of the recombining DNA molecules.</text>
</comment>
<keyword evidence="10" id="KW-1185">Reference proteome</keyword>
<protein>
    <submittedName>
        <fullName evidence="9">Phage integrase SAM-like domain protein</fullName>
    </submittedName>
</protein>
<dbReference type="eggNOG" id="COG4974">
    <property type="taxonomic scope" value="Bacteria"/>
</dbReference>
<feature type="domain" description="Tyr recombinase" evidence="7">
    <location>
        <begin position="134"/>
        <end position="323"/>
    </location>
</feature>
<evidence type="ECO:0000256" key="1">
    <source>
        <dbReference type="ARBA" id="ARBA00003283"/>
    </source>
</evidence>
<gene>
    <name evidence="9" type="ORF">CLOSTMETH_01800</name>
</gene>
<evidence type="ECO:0000256" key="6">
    <source>
        <dbReference type="PROSITE-ProRule" id="PRU01248"/>
    </source>
</evidence>
<dbReference type="STRING" id="537013.CLOSTMETH_01800"/>
<evidence type="ECO:0000256" key="5">
    <source>
        <dbReference type="ARBA" id="ARBA00023172"/>
    </source>
</evidence>
<dbReference type="SUPFAM" id="SSF56349">
    <property type="entry name" value="DNA breaking-rejoining enzymes"/>
    <property type="match status" value="1"/>
</dbReference>
<feature type="domain" description="Core-binding (CB)" evidence="8">
    <location>
        <begin position="35"/>
        <end position="113"/>
    </location>
</feature>
<evidence type="ECO:0000313" key="9">
    <source>
        <dbReference type="EMBL" id="EEG30587.1"/>
    </source>
</evidence>
<reference evidence="9 10" key="1">
    <citation type="submission" date="2009-01" db="EMBL/GenBank/DDBJ databases">
        <authorList>
            <person name="Fulton L."/>
            <person name="Clifton S."/>
            <person name="Fulton B."/>
            <person name="Xu J."/>
            <person name="Minx P."/>
            <person name="Pepin K.H."/>
            <person name="Johnson M."/>
            <person name="Bhonagiri V."/>
            <person name="Nash W.E."/>
            <person name="Mardis E.R."/>
            <person name="Wilson R.K."/>
        </authorList>
    </citation>
    <scope>NUCLEOTIDE SEQUENCE [LARGE SCALE GENOMIC DNA]</scope>
    <source>
        <strain evidence="9 10">DSM 5476</strain>
    </source>
</reference>
<dbReference type="HOGENOM" id="CLU_027562_9_6_9"/>
<accession>C0ED74</accession>
<dbReference type="InterPro" id="IPR011010">
    <property type="entry name" value="DNA_brk_join_enz"/>
</dbReference>
<comment type="caution">
    <text evidence="9">The sequence shown here is derived from an EMBL/GenBank/DDBJ whole genome shotgun (WGS) entry which is preliminary data.</text>
</comment>
<evidence type="ECO:0000259" key="7">
    <source>
        <dbReference type="PROSITE" id="PS51898"/>
    </source>
</evidence>
<organism evidence="9 10">
    <name type="scientific">[Clostridium] methylpentosum DSM 5476</name>
    <dbReference type="NCBI Taxonomy" id="537013"/>
    <lineage>
        <taxon>Bacteria</taxon>
        <taxon>Bacillati</taxon>
        <taxon>Bacillota</taxon>
        <taxon>Clostridia</taxon>
        <taxon>Eubacteriales</taxon>
        <taxon>Oscillospiraceae</taxon>
        <taxon>Oscillospiraceae incertae sedis</taxon>
    </lineage>
</organism>
<keyword evidence="4 6" id="KW-0238">DNA-binding</keyword>
<proteinExistence type="inferred from homology"/>
<evidence type="ECO:0000256" key="2">
    <source>
        <dbReference type="ARBA" id="ARBA00008857"/>
    </source>
</evidence>
<dbReference type="AlphaFoldDB" id="C0ED74"/>
<dbReference type="Proteomes" id="UP000003340">
    <property type="component" value="Unassembled WGS sequence"/>
</dbReference>
<dbReference type="PANTHER" id="PTHR30349:SF64">
    <property type="entry name" value="PROPHAGE INTEGRASE INTD-RELATED"/>
    <property type="match status" value="1"/>
</dbReference>
<dbReference type="Gene3D" id="1.10.150.130">
    <property type="match status" value="1"/>
</dbReference>
<dbReference type="PROSITE" id="PS51898">
    <property type="entry name" value="TYR_RECOMBINASE"/>
    <property type="match status" value="1"/>
</dbReference>
<dbReference type="InterPro" id="IPR050090">
    <property type="entry name" value="Tyrosine_recombinase_XerCD"/>
</dbReference>
<comment type="similarity">
    <text evidence="2">Belongs to the 'phage' integrase family.</text>
</comment>
<dbReference type="InterPro" id="IPR004107">
    <property type="entry name" value="Integrase_SAM-like_N"/>
</dbReference>
<dbReference type="GO" id="GO:0003677">
    <property type="term" value="F:DNA binding"/>
    <property type="evidence" value="ECO:0007669"/>
    <property type="project" value="UniProtKB-UniRule"/>
</dbReference>